<proteinExistence type="inferred from homology"/>
<dbReference type="Gene3D" id="3.40.50.300">
    <property type="entry name" value="P-loop containing nucleotide triphosphate hydrolases"/>
    <property type="match status" value="1"/>
</dbReference>
<evidence type="ECO:0000313" key="6">
    <source>
        <dbReference type="Proteomes" id="UP001652624"/>
    </source>
</evidence>
<reference evidence="6" key="1">
    <citation type="submission" date="2025-05" db="UniProtKB">
        <authorList>
            <consortium name="RefSeq"/>
        </authorList>
    </citation>
    <scope>NUCLEOTIDE SEQUENCE [LARGE SCALE GENOMIC DNA]</scope>
</reference>
<name>A0ABM3X0J1_ERIEU</name>
<gene>
    <name evidence="7" type="primary">LOC103127437</name>
</gene>
<dbReference type="Proteomes" id="UP001652624">
    <property type="component" value="Chromosome 2"/>
</dbReference>
<dbReference type="InterPro" id="IPR027417">
    <property type="entry name" value="P-loop_NTPase"/>
</dbReference>
<keyword evidence="6" id="KW-1185">Reference proteome</keyword>
<dbReference type="InterPro" id="IPR000863">
    <property type="entry name" value="Sulfotransferase_dom"/>
</dbReference>
<reference evidence="7" key="2">
    <citation type="submission" date="2025-08" db="UniProtKB">
        <authorList>
            <consortium name="RefSeq"/>
        </authorList>
    </citation>
    <scope>IDENTIFICATION</scope>
</reference>
<evidence type="ECO:0000313" key="7">
    <source>
        <dbReference type="RefSeq" id="XP_060042337.1"/>
    </source>
</evidence>
<evidence type="ECO:0000256" key="1">
    <source>
        <dbReference type="ARBA" id="ARBA00005771"/>
    </source>
</evidence>
<dbReference type="RefSeq" id="XP_060042337.1">
    <property type="nucleotide sequence ID" value="XM_060186354.1"/>
</dbReference>
<dbReference type="Pfam" id="PF00685">
    <property type="entry name" value="Sulfotransfer_1"/>
    <property type="match status" value="1"/>
</dbReference>
<protein>
    <recommendedName>
        <fullName evidence="4">Sulfotransferase</fullName>
        <ecNumber evidence="4">2.8.2.-</ecNumber>
    </recommendedName>
</protein>
<sequence>MPPKREKSWQSEGSLLSIKAEPPPVLVTPSSGCCQRSWFKSKEHQVRQVHMAGRDPITKFLSPKYLTGEWRDFVFKEDDILALTYLKSGTYWMIEILSLIHTKRDPKWIQSVPIWERSPWIETNLLYEFLEGREGRLISSHLLIQLLPKSLFTSKAKIIHLIRDPRDVLVFGYFLSKTCPYFDPAASLQAHFEQFLQGNKIYDIISQYDYNFTPSH</sequence>
<feature type="domain" description="Sulfotransferase" evidence="5">
    <location>
        <begin position="78"/>
        <end position="202"/>
    </location>
</feature>
<dbReference type="GeneID" id="103127437"/>
<keyword evidence="2 4" id="KW-0808">Transferase</keyword>
<organism evidence="6 7">
    <name type="scientific">Erinaceus europaeus</name>
    <name type="common">Western European hedgehog</name>
    <dbReference type="NCBI Taxonomy" id="9365"/>
    <lineage>
        <taxon>Eukaryota</taxon>
        <taxon>Metazoa</taxon>
        <taxon>Chordata</taxon>
        <taxon>Craniata</taxon>
        <taxon>Vertebrata</taxon>
        <taxon>Euteleostomi</taxon>
        <taxon>Mammalia</taxon>
        <taxon>Eutheria</taxon>
        <taxon>Laurasiatheria</taxon>
        <taxon>Eulipotyphla</taxon>
        <taxon>Erinaceidae</taxon>
        <taxon>Erinaceinae</taxon>
        <taxon>Erinaceus</taxon>
    </lineage>
</organism>
<dbReference type="PANTHER" id="PTHR11783">
    <property type="entry name" value="SULFOTRANSFERASE SULT"/>
    <property type="match status" value="1"/>
</dbReference>
<evidence type="ECO:0000259" key="5">
    <source>
        <dbReference type="Pfam" id="PF00685"/>
    </source>
</evidence>
<comment type="catalytic activity">
    <reaction evidence="3">
        <text>4-ethylphenol + 3'-phosphoadenylyl sulfate = 4-ethylphenyl sulfate + adenosine 3',5'-bisphosphate + H(+)</text>
        <dbReference type="Rhea" id="RHEA:70607"/>
        <dbReference type="ChEBI" id="CHEBI:15378"/>
        <dbReference type="ChEBI" id="CHEBI:49584"/>
        <dbReference type="ChEBI" id="CHEBI:58339"/>
        <dbReference type="ChEBI" id="CHEBI:58343"/>
        <dbReference type="ChEBI" id="CHEBI:133681"/>
    </reaction>
    <physiologicalReaction direction="left-to-right" evidence="3">
        <dbReference type="Rhea" id="RHEA:70608"/>
    </physiologicalReaction>
</comment>
<evidence type="ECO:0000256" key="4">
    <source>
        <dbReference type="RuleBase" id="RU361155"/>
    </source>
</evidence>
<evidence type="ECO:0000256" key="3">
    <source>
        <dbReference type="ARBA" id="ARBA00048219"/>
    </source>
</evidence>
<evidence type="ECO:0000256" key="2">
    <source>
        <dbReference type="ARBA" id="ARBA00022679"/>
    </source>
</evidence>
<dbReference type="EC" id="2.8.2.-" evidence="4"/>
<accession>A0ABM3X0J1</accession>
<dbReference type="SUPFAM" id="SSF52540">
    <property type="entry name" value="P-loop containing nucleoside triphosphate hydrolases"/>
    <property type="match status" value="1"/>
</dbReference>
<comment type="similarity">
    <text evidence="1 4">Belongs to the sulfotransferase 1 family.</text>
</comment>